<accession>A0ABP0PHQ0</accession>
<evidence type="ECO:0000256" key="1">
    <source>
        <dbReference type="SAM" id="MobiDB-lite"/>
    </source>
</evidence>
<name>A0ABP0PHQ0_9DINO</name>
<feature type="compositionally biased region" description="Polar residues" evidence="1">
    <location>
        <begin position="188"/>
        <end position="198"/>
    </location>
</feature>
<feature type="compositionally biased region" description="Low complexity" evidence="1">
    <location>
        <begin position="119"/>
        <end position="130"/>
    </location>
</feature>
<reference evidence="2 3" key="1">
    <citation type="submission" date="2024-02" db="EMBL/GenBank/DDBJ databases">
        <authorList>
            <person name="Chen Y."/>
            <person name="Shah S."/>
            <person name="Dougan E. K."/>
            <person name="Thang M."/>
            <person name="Chan C."/>
        </authorList>
    </citation>
    <scope>NUCLEOTIDE SEQUENCE [LARGE SCALE GENOMIC DNA]</scope>
</reference>
<dbReference type="Proteomes" id="UP001642484">
    <property type="component" value="Unassembled WGS sequence"/>
</dbReference>
<sequence length="345" mass="38303">MSQNVRPHRCAGSCGSDALCLQQSFELPAESKWVGLNSSLNCLGRHAGQGHAGPCLLPALQHLQPATKHSRDERERRRKDRWAKRARSRPSKPLSKSRPKPRSTEICQSESEIQDLRRPISSLSELSLPSPRREEDDDILSASAVLRAALTGSFLDLEDESVELRASGPPYAWSPYSSSQDENDDSKQASSPQSRDVDQYNHSATKLMRGANPKDRVPLSTLQLLEAEVASHGKSDGYQLPSDRSDRLPCIEGAGEAARLDGKRETRSNAGHPDVWNAPVEDAEAKALKGRPDGPGRLPSYLRPRQAPEVQKLHLGPERRNASKQPRRQQMNKEVRKLQRAQSVF</sequence>
<feature type="region of interest" description="Disordered" evidence="1">
    <location>
        <begin position="64"/>
        <end position="135"/>
    </location>
</feature>
<comment type="caution">
    <text evidence="2">The sequence shown here is derived from an EMBL/GenBank/DDBJ whole genome shotgun (WGS) entry which is preliminary data.</text>
</comment>
<feature type="compositionally biased region" description="Basic residues" evidence="1">
    <location>
        <begin position="76"/>
        <end position="101"/>
    </location>
</feature>
<feature type="compositionally biased region" description="Basic and acidic residues" evidence="1">
    <location>
        <begin position="311"/>
        <end position="321"/>
    </location>
</feature>
<keyword evidence="3" id="KW-1185">Reference proteome</keyword>
<evidence type="ECO:0000313" key="3">
    <source>
        <dbReference type="Proteomes" id="UP001642484"/>
    </source>
</evidence>
<feature type="region of interest" description="Disordered" evidence="1">
    <location>
        <begin position="259"/>
        <end position="345"/>
    </location>
</feature>
<dbReference type="EMBL" id="CAXAMN010023140">
    <property type="protein sequence ID" value="CAK9075550.1"/>
    <property type="molecule type" value="Genomic_DNA"/>
</dbReference>
<organism evidence="2 3">
    <name type="scientific">Durusdinium trenchii</name>
    <dbReference type="NCBI Taxonomy" id="1381693"/>
    <lineage>
        <taxon>Eukaryota</taxon>
        <taxon>Sar</taxon>
        <taxon>Alveolata</taxon>
        <taxon>Dinophyceae</taxon>
        <taxon>Suessiales</taxon>
        <taxon>Symbiodiniaceae</taxon>
        <taxon>Durusdinium</taxon>
    </lineage>
</organism>
<gene>
    <name evidence="2" type="ORF">CCMP2556_LOCUS37198</name>
</gene>
<evidence type="ECO:0000313" key="2">
    <source>
        <dbReference type="EMBL" id="CAK9075550.1"/>
    </source>
</evidence>
<feature type="region of interest" description="Disordered" evidence="1">
    <location>
        <begin position="168"/>
        <end position="198"/>
    </location>
</feature>
<feature type="compositionally biased region" description="Basic and acidic residues" evidence="1">
    <location>
        <begin position="283"/>
        <end position="294"/>
    </location>
</feature>
<protein>
    <submittedName>
        <fullName evidence="2">Uncharacterized protein</fullName>
    </submittedName>
</protein>
<proteinExistence type="predicted"/>